<accession>A0A915BIQ3</accession>
<dbReference type="Proteomes" id="UP000887569">
    <property type="component" value="Unplaced"/>
</dbReference>
<reference evidence="2" key="1">
    <citation type="submission" date="2022-11" db="UniProtKB">
        <authorList>
            <consortium name="WormBaseParasite"/>
        </authorList>
    </citation>
    <scope>IDENTIFICATION</scope>
</reference>
<protein>
    <submittedName>
        <fullName evidence="2">ANK_REP_REGION domain-containing protein</fullName>
    </submittedName>
</protein>
<evidence type="ECO:0000313" key="2">
    <source>
        <dbReference type="WBParaSite" id="PgR042_g016_t06"/>
    </source>
</evidence>
<dbReference type="InterPro" id="IPR036770">
    <property type="entry name" value="Ankyrin_rpt-contain_sf"/>
</dbReference>
<dbReference type="Gene3D" id="1.25.40.20">
    <property type="entry name" value="Ankyrin repeat-containing domain"/>
    <property type="match status" value="1"/>
</dbReference>
<dbReference type="WBParaSite" id="PgR042_g016_t06">
    <property type="protein sequence ID" value="PgR042_g016_t06"/>
    <property type="gene ID" value="PgR042_g016"/>
</dbReference>
<proteinExistence type="predicted"/>
<evidence type="ECO:0000313" key="1">
    <source>
        <dbReference type="Proteomes" id="UP000887569"/>
    </source>
</evidence>
<dbReference type="SUPFAM" id="SSF48403">
    <property type="entry name" value="Ankyrin repeat"/>
    <property type="match status" value="1"/>
</dbReference>
<name>A0A915BIQ3_PARUN</name>
<organism evidence="1 2">
    <name type="scientific">Parascaris univalens</name>
    <name type="common">Nematode worm</name>
    <dbReference type="NCBI Taxonomy" id="6257"/>
    <lineage>
        <taxon>Eukaryota</taxon>
        <taxon>Metazoa</taxon>
        <taxon>Ecdysozoa</taxon>
        <taxon>Nematoda</taxon>
        <taxon>Chromadorea</taxon>
        <taxon>Rhabditida</taxon>
        <taxon>Spirurina</taxon>
        <taxon>Ascaridomorpha</taxon>
        <taxon>Ascaridoidea</taxon>
        <taxon>Ascarididae</taxon>
        <taxon>Parascaris</taxon>
    </lineage>
</organism>
<sequence length="60" mass="6837">MKSNGRAPIHYAATQQNAIYDTLVECGADAFQPDNNGWTAARYRMSPDHFVRPPVEMRRI</sequence>
<dbReference type="AlphaFoldDB" id="A0A915BIQ3"/>
<keyword evidence="1" id="KW-1185">Reference proteome</keyword>